<comment type="similarity">
    <text evidence="3">Belongs to the nitrite and sulfite reductase 4Fe-4S domain family.</text>
</comment>
<feature type="domain" description="Nitrite/sulphite reductase 4Fe-4S" evidence="10">
    <location>
        <begin position="170"/>
        <end position="332"/>
    </location>
</feature>
<evidence type="ECO:0000256" key="3">
    <source>
        <dbReference type="ARBA" id="ARBA00010429"/>
    </source>
</evidence>
<dbReference type="AlphaFoldDB" id="A0A5M6CV53"/>
<dbReference type="PROSITE" id="PS00365">
    <property type="entry name" value="NIR_SIR"/>
    <property type="match status" value="1"/>
</dbReference>
<dbReference type="InterPro" id="IPR036136">
    <property type="entry name" value="Nit/Sulf_reduc_fer-like_dom_sf"/>
</dbReference>
<evidence type="ECO:0000256" key="8">
    <source>
        <dbReference type="ARBA" id="ARBA00023004"/>
    </source>
</evidence>
<organism evidence="12 13">
    <name type="scientific">Roseiconus nitratireducens</name>
    <dbReference type="NCBI Taxonomy" id="2605748"/>
    <lineage>
        <taxon>Bacteria</taxon>
        <taxon>Pseudomonadati</taxon>
        <taxon>Planctomycetota</taxon>
        <taxon>Planctomycetia</taxon>
        <taxon>Pirellulales</taxon>
        <taxon>Pirellulaceae</taxon>
        <taxon>Roseiconus</taxon>
    </lineage>
</organism>
<dbReference type="GO" id="GO:0051539">
    <property type="term" value="F:4 iron, 4 sulfur cluster binding"/>
    <property type="evidence" value="ECO:0007669"/>
    <property type="project" value="UniProtKB-KW"/>
</dbReference>
<dbReference type="GO" id="GO:0009337">
    <property type="term" value="C:sulfite reductase complex (NADPH)"/>
    <property type="evidence" value="ECO:0007669"/>
    <property type="project" value="TreeGrafter"/>
</dbReference>
<dbReference type="PRINTS" id="PR00397">
    <property type="entry name" value="SIROHAEM"/>
</dbReference>
<dbReference type="GO" id="GO:0050311">
    <property type="term" value="F:sulfite reductase (ferredoxin) activity"/>
    <property type="evidence" value="ECO:0007669"/>
    <property type="project" value="TreeGrafter"/>
</dbReference>
<dbReference type="EMBL" id="VWOX01000025">
    <property type="protein sequence ID" value="KAA5538826.1"/>
    <property type="molecule type" value="Genomic_DNA"/>
</dbReference>
<dbReference type="InterPro" id="IPR006066">
    <property type="entry name" value="NO2/SO3_Rdtase_FeS/sirohaem_BS"/>
</dbReference>
<evidence type="ECO:0000259" key="11">
    <source>
        <dbReference type="Pfam" id="PF03460"/>
    </source>
</evidence>
<dbReference type="Pfam" id="PF03460">
    <property type="entry name" value="NIR_SIR_ferr"/>
    <property type="match status" value="2"/>
</dbReference>
<sequence length="593" mass="65597">MAEEEPKKSKVELIKEASVGLRGTIAAELSDKTTDCVEDATTKLLKFHGTYQQDDRDLRKSRRKEGLGKAYSFMVRNRIPGGKMTAAQFLGELDIADELGNGTIRITTRQSIQLHGVVKNNLWDAIHRINEIKLSTQSACGDVTRNVCCCPAPLRQNGLRDQLQQLADEIAVHVRPKTGAYHEIWIRDPDTGEREQIVGPPNEAEHDPIYGKAYLPRKFKIALSLCEDNCIDIYDNDVGLLGVTEGDKLVGFNVLAGGGMGTTPSKNNCFPALAKRLTFVEAEHLLPIITAIILVQRDFGNRADRSQARLKYTIHNMGLPAFKQKVEEYLSEAESICGVPDGTLPRPLPQPHPDDVTGHDDHMGWHEQGDGKWFLGLPIENGRVKDEGDLRLKTAFRVLFSNHVTNCRLTAQQNILLCDIEPSQRDAIQQVLSDHGVVTVEQISNARRFSFACPALPTCGLAVTESERALPGVIDDIEVELNDLGLADEQFSIRMTGCPNGCARPYNSDVGLVGRSMDGKTGEGRYTIFLGGNLRGNRMAEIYKDQVPRSEIASVLRPVFQKFKEQRNAGESFGEYCERIGVGELTNTCEATT</sequence>
<dbReference type="GO" id="GO:0000103">
    <property type="term" value="P:sulfate assimilation"/>
    <property type="evidence" value="ECO:0007669"/>
    <property type="project" value="TreeGrafter"/>
</dbReference>
<dbReference type="Gene3D" id="3.90.480.10">
    <property type="entry name" value="Sulfite Reductase Hemoprotein,Domain 2"/>
    <property type="match status" value="1"/>
</dbReference>
<dbReference type="SUPFAM" id="SSF56014">
    <property type="entry name" value="Nitrite and sulphite reductase 4Fe-4S domain-like"/>
    <property type="match status" value="2"/>
</dbReference>
<dbReference type="SUPFAM" id="SSF55124">
    <property type="entry name" value="Nitrite/Sulfite reductase N-terminal domain-like"/>
    <property type="match status" value="2"/>
</dbReference>
<name>A0A5M6CV53_9BACT</name>
<dbReference type="GO" id="GO:0016002">
    <property type="term" value="F:sulfite reductase activity"/>
    <property type="evidence" value="ECO:0007669"/>
    <property type="project" value="TreeGrafter"/>
</dbReference>
<dbReference type="InterPro" id="IPR006067">
    <property type="entry name" value="NO2/SO3_Rdtase_4Fe4S_dom"/>
</dbReference>
<protein>
    <submittedName>
        <fullName evidence="12">NADPH-dependent assimilatory sulfite reductase hemoprotein subunit</fullName>
    </submittedName>
</protein>
<evidence type="ECO:0000256" key="7">
    <source>
        <dbReference type="ARBA" id="ARBA00023002"/>
    </source>
</evidence>
<comment type="caution">
    <text evidence="12">The sequence shown here is derived from an EMBL/GenBank/DDBJ whole genome shotgun (WGS) entry which is preliminary data.</text>
</comment>
<accession>A0A5M6CV53</accession>
<dbReference type="RefSeq" id="WP_150079614.1">
    <property type="nucleotide sequence ID" value="NZ_VWOX01000025.1"/>
</dbReference>
<keyword evidence="6" id="KW-0479">Metal-binding</keyword>
<keyword evidence="7" id="KW-0560">Oxidoreductase</keyword>
<evidence type="ECO:0000256" key="9">
    <source>
        <dbReference type="ARBA" id="ARBA00023014"/>
    </source>
</evidence>
<dbReference type="NCBIfam" id="NF010029">
    <property type="entry name" value="PRK13504.1"/>
    <property type="match status" value="1"/>
</dbReference>
<evidence type="ECO:0000256" key="4">
    <source>
        <dbReference type="ARBA" id="ARBA00022485"/>
    </source>
</evidence>
<keyword evidence="13" id="KW-1185">Reference proteome</keyword>
<keyword evidence="4" id="KW-0004">4Fe-4S</keyword>
<dbReference type="FunFam" id="3.30.413.10:FF:000014">
    <property type="entry name" value="Sulfite reductase [ferredoxin], chloroplastic"/>
    <property type="match status" value="1"/>
</dbReference>
<proteinExistence type="inferred from homology"/>
<dbReference type="PANTHER" id="PTHR11493">
    <property type="entry name" value="SULFITE REDUCTASE [NADPH] SUBUNIT BETA-RELATED"/>
    <property type="match status" value="1"/>
</dbReference>
<evidence type="ECO:0000256" key="1">
    <source>
        <dbReference type="ARBA" id="ARBA00001929"/>
    </source>
</evidence>
<reference evidence="12 13" key="1">
    <citation type="submission" date="2019-08" db="EMBL/GenBank/DDBJ databases">
        <authorList>
            <person name="Dhanesh K."/>
            <person name="Kumar G."/>
            <person name="Sasikala C."/>
            <person name="Venkata Ramana C."/>
        </authorList>
    </citation>
    <scope>NUCLEOTIDE SEQUENCE [LARGE SCALE GENOMIC DNA]</scope>
    <source>
        <strain evidence="12 13">JC645</strain>
    </source>
</reference>
<dbReference type="InterPro" id="IPR045169">
    <property type="entry name" value="NO2/SO3_Rdtase_4Fe4S_prot"/>
</dbReference>
<keyword evidence="8" id="KW-0408">Iron</keyword>
<dbReference type="Proteomes" id="UP000324479">
    <property type="component" value="Unassembled WGS sequence"/>
</dbReference>
<evidence type="ECO:0000313" key="12">
    <source>
        <dbReference type="EMBL" id="KAA5538826.1"/>
    </source>
</evidence>
<evidence type="ECO:0000313" key="13">
    <source>
        <dbReference type="Proteomes" id="UP000324479"/>
    </source>
</evidence>
<evidence type="ECO:0000256" key="2">
    <source>
        <dbReference type="ARBA" id="ARBA00001966"/>
    </source>
</evidence>
<keyword evidence="5" id="KW-0349">Heme</keyword>
<gene>
    <name evidence="12" type="ORF">FYK55_26220</name>
</gene>
<dbReference type="Gene3D" id="3.30.413.10">
    <property type="entry name" value="Sulfite Reductase Hemoprotein, domain 1"/>
    <property type="match status" value="2"/>
</dbReference>
<comment type="cofactor">
    <cofactor evidence="2">
        <name>[4Fe-4S] cluster</name>
        <dbReference type="ChEBI" id="CHEBI:49883"/>
    </cofactor>
</comment>
<dbReference type="GO" id="GO:0046872">
    <property type="term" value="F:metal ion binding"/>
    <property type="evidence" value="ECO:0007669"/>
    <property type="project" value="UniProtKB-KW"/>
</dbReference>
<comment type="cofactor">
    <cofactor evidence="1">
        <name>siroheme</name>
        <dbReference type="ChEBI" id="CHEBI:60052"/>
    </cofactor>
</comment>
<dbReference type="GO" id="GO:0020037">
    <property type="term" value="F:heme binding"/>
    <property type="evidence" value="ECO:0007669"/>
    <property type="project" value="InterPro"/>
</dbReference>
<evidence type="ECO:0000256" key="5">
    <source>
        <dbReference type="ARBA" id="ARBA00022617"/>
    </source>
</evidence>
<dbReference type="PANTHER" id="PTHR11493:SF47">
    <property type="entry name" value="SULFITE REDUCTASE [NADPH] SUBUNIT BETA"/>
    <property type="match status" value="1"/>
</dbReference>
<feature type="domain" description="Nitrite/Sulfite reductase ferredoxin-like" evidence="11">
    <location>
        <begin position="366"/>
        <end position="432"/>
    </location>
</feature>
<feature type="domain" description="Nitrite/Sulfite reductase ferredoxin-like" evidence="11">
    <location>
        <begin position="71"/>
        <end position="131"/>
    </location>
</feature>
<dbReference type="Pfam" id="PF01077">
    <property type="entry name" value="NIR_SIR"/>
    <property type="match status" value="2"/>
</dbReference>
<evidence type="ECO:0000259" key="10">
    <source>
        <dbReference type="Pfam" id="PF01077"/>
    </source>
</evidence>
<feature type="domain" description="Nitrite/sulphite reductase 4Fe-4S" evidence="10">
    <location>
        <begin position="488"/>
        <end position="590"/>
    </location>
</feature>
<keyword evidence="9" id="KW-0411">Iron-sulfur</keyword>
<evidence type="ECO:0000256" key="6">
    <source>
        <dbReference type="ARBA" id="ARBA00022723"/>
    </source>
</evidence>
<dbReference type="InterPro" id="IPR045854">
    <property type="entry name" value="NO2/SO3_Rdtase_4Fe4S_sf"/>
</dbReference>
<dbReference type="InterPro" id="IPR005117">
    <property type="entry name" value="NiRdtase/SiRdtase_haem-b_fer"/>
</dbReference>